<dbReference type="VEuPathDB" id="FungiDB:BD410DRAFT_797194"/>
<evidence type="ECO:0000313" key="1">
    <source>
        <dbReference type="EMBL" id="TDL14434.1"/>
    </source>
</evidence>
<gene>
    <name evidence="1" type="ORF">BD410DRAFT_797194</name>
</gene>
<dbReference type="EMBL" id="ML170339">
    <property type="protein sequence ID" value="TDL14434.1"/>
    <property type="molecule type" value="Genomic_DNA"/>
</dbReference>
<organism evidence="1 2">
    <name type="scientific">Rickenella mellea</name>
    <dbReference type="NCBI Taxonomy" id="50990"/>
    <lineage>
        <taxon>Eukaryota</taxon>
        <taxon>Fungi</taxon>
        <taxon>Dikarya</taxon>
        <taxon>Basidiomycota</taxon>
        <taxon>Agaricomycotina</taxon>
        <taxon>Agaricomycetes</taxon>
        <taxon>Hymenochaetales</taxon>
        <taxon>Rickenellaceae</taxon>
        <taxon>Rickenella</taxon>
    </lineage>
</organism>
<evidence type="ECO:0000313" key="2">
    <source>
        <dbReference type="Proteomes" id="UP000294933"/>
    </source>
</evidence>
<protein>
    <submittedName>
        <fullName evidence="1">Uncharacterized protein</fullName>
    </submittedName>
</protein>
<accession>A0A4Y7PG72</accession>
<sequence>MESHRAPGASYTRVMVAQIFIFIFNPKVVASGGEFSVWPIMTPVDGVTIPVSKFYQY</sequence>
<reference evidence="1 2" key="1">
    <citation type="submission" date="2018-06" db="EMBL/GenBank/DDBJ databases">
        <title>A transcriptomic atlas of mushroom development highlights an independent origin of complex multicellularity.</title>
        <authorList>
            <consortium name="DOE Joint Genome Institute"/>
            <person name="Krizsan K."/>
            <person name="Almasi E."/>
            <person name="Merenyi Z."/>
            <person name="Sahu N."/>
            <person name="Viragh M."/>
            <person name="Koszo T."/>
            <person name="Mondo S."/>
            <person name="Kiss B."/>
            <person name="Balint B."/>
            <person name="Kues U."/>
            <person name="Barry K."/>
            <person name="Hegedus J.C."/>
            <person name="Henrissat B."/>
            <person name="Johnson J."/>
            <person name="Lipzen A."/>
            <person name="Ohm R."/>
            <person name="Nagy I."/>
            <person name="Pangilinan J."/>
            <person name="Yan J."/>
            <person name="Xiong Y."/>
            <person name="Grigoriev I.V."/>
            <person name="Hibbett D.S."/>
            <person name="Nagy L.G."/>
        </authorList>
    </citation>
    <scope>NUCLEOTIDE SEQUENCE [LARGE SCALE GENOMIC DNA]</scope>
    <source>
        <strain evidence="1 2">SZMC22713</strain>
    </source>
</reference>
<proteinExistence type="predicted"/>
<keyword evidence="2" id="KW-1185">Reference proteome</keyword>
<dbReference type="AlphaFoldDB" id="A0A4Y7PG72"/>
<name>A0A4Y7PG72_9AGAM</name>
<dbReference type="Proteomes" id="UP000294933">
    <property type="component" value="Unassembled WGS sequence"/>
</dbReference>